<sequence length="24" mass="2396">MSSTKCANLSNATKGGKGIVGKEN</sequence>
<evidence type="ECO:0000313" key="2">
    <source>
        <dbReference type="EMBL" id="KAJ7007352.1"/>
    </source>
</evidence>
<dbReference type="EMBL" id="JAQIZT010000002">
    <property type="protein sequence ID" value="KAJ7007352.1"/>
    <property type="molecule type" value="Genomic_DNA"/>
</dbReference>
<accession>A0AAD6REQ8</accession>
<evidence type="ECO:0000256" key="1">
    <source>
        <dbReference type="SAM" id="MobiDB-lite"/>
    </source>
</evidence>
<comment type="caution">
    <text evidence="2">The sequence shown here is derived from an EMBL/GenBank/DDBJ whole genome shotgun (WGS) entry which is preliminary data.</text>
</comment>
<dbReference type="Proteomes" id="UP001164929">
    <property type="component" value="Chromosome 2"/>
</dbReference>
<proteinExistence type="predicted"/>
<reference evidence="2" key="1">
    <citation type="journal article" date="2023" name="Mol. Ecol. Resour.">
        <title>Chromosome-level genome assembly of a triploid poplar Populus alba 'Berolinensis'.</title>
        <authorList>
            <person name="Chen S."/>
            <person name="Yu Y."/>
            <person name="Wang X."/>
            <person name="Wang S."/>
            <person name="Zhang T."/>
            <person name="Zhou Y."/>
            <person name="He R."/>
            <person name="Meng N."/>
            <person name="Wang Y."/>
            <person name="Liu W."/>
            <person name="Liu Z."/>
            <person name="Liu J."/>
            <person name="Guo Q."/>
            <person name="Huang H."/>
            <person name="Sederoff R.R."/>
            <person name="Wang G."/>
            <person name="Qu G."/>
            <person name="Chen S."/>
        </authorList>
    </citation>
    <scope>NUCLEOTIDE SEQUENCE</scope>
    <source>
        <strain evidence="2">SC-2020</strain>
    </source>
</reference>
<gene>
    <name evidence="2" type="ORF">NC653_006408</name>
</gene>
<evidence type="ECO:0000313" key="3">
    <source>
        <dbReference type="Proteomes" id="UP001164929"/>
    </source>
</evidence>
<feature type="compositionally biased region" description="Gly residues" evidence="1">
    <location>
        <begin position="15"/>
        <end position="24"/>
    </location>
</feature>
<organism evidence="2 3">
    <name type="scientific">Populus alba x Populus x berolinensis</name>
    <dbReference type="NCBI Taxonomy" id="444605"/>
    <lineage>
        <taxon>Eukaryota</taxon>
        <taxon>Viridiplantae</taxon>
        <taxon>Streptophyta</taxon>
        <taxon>Embryophyta</taxon>
        <taxon>Tracheophyta</taxon>
        <taxon>Spermatophyta</taxon>
        <taxon>Magnoliopsida</taxon>
        <taxon>eudicotyledons</taxon>
        <taxon>Gunneridae</taxon>
        <taxon>Pentapetalae</taxon>
        <taxon>rosids</taxon>
        <taxon>fabids</taxon>
        <taxon>Malpighiales</taxon>
        <taxon>Salicaceae</taxon>
        <taxon>Saliceae</taxon>
        <taxon>Populus</taxon>
    </lineage>
</organism>
<feature type="region of interest" description="Disordered" evidence="1">
    <location>
        <begin position="1"/>
        <end position="24"/>
    </location>
</feature>
<feature type="compositionally biased region" description="Polar residues" evidence="1">
    <location>
        <begin position="1"/>
        <end position="13"/>
    </location>
</feature>
<name>A0AAD6REQ8_9ROSI</name>
<keyword evidence="3" id="KW-1185">Reference proteome</keyword>
<protein>
    <submittedName>
        <fullName evidence="2">Uncharacterized protein</fullName>
    </submittedName>
</protein>
<dbReference type="AlphaFoldDB" id="A0AAD6REQ8"/>